<protein>
    <submittedName>
        <fullName evidence="2">Uncharacterized protein</fullName>
    </submittedName>
</protein>
<accession>A0A563VZ12</accession>
<keyword evidence="3" id="KW-1185">Reference proteome</keyword>
<proteinExistence type="predicted"/>
<dbReference type="Proteomes" id="UP000320055">
    <property type="component" value="Unassembled WGS sequence"/>
</dbReference>
<dbReference type="AlphaFoldDB" id="A0A563VZ12"/>
<evidence type="ECO:0000313" key="2">
    <source>
        <dbReference type="EMBL" id="VEP16503.1"/>
    </source>
</evidence>
<dbReference type="RefSeq" id="WP_144875316.1">
    <property type="nucleotide sequence ID" value="NZ_LR214194.1"/>
</dbReference>
<evidence type="ECO:0000313" key="3">
    <source>
        <dbReference type="Proteomes" id="UP000320055"/>
    </source>
</evidence>
<reference evidence="2 3" key="1">
    <citation type="submission" date="2019-01" db="EMBL/GenBank/DDBJ databases">
        <authorList>
            <person name="Brito A."/>
        </authorList>
    </citation>
    <scope>NUCLEOTIDE SEQUENCE [LARGE SCALE GENOMIC DNA]</scope>
    <source>
        <strain evidence="2">1</strain>
    </source>
</reference>
<gene>
    <name evidence="2" type="ORF">H1P_4590005</name>
</gene>
<evidence type="ECO:0000256" key="1">
    <source>
        <dbReference type="SAM" id="MobiDB-lite"/>
    </source>
</evidence>
<organism evidence="2 3">
    <name type="scientific">Hyella patelloides LEGE 07179</name>
    <dbReference type="NCBI Taxonomy" id="945734"/>
    <lineage>
        <taxon>Bacteria</taxon>
        <taxon>Bacillati</taxon>
        <taxon>Cyanobacteriota</taxon>
        <taxon>Cyanophyceae</taxon>
        <taxon>Pleurocapsales</taxon>
        <taxon>Hyellaceae</taxon>
        <taxon>Hyella</taxon>
    </lineage>
</organism>
<sequence>MAKSAIYPQGKNPNSLANLSKTEGRPLQYSSKKERKNISVTPEGWEGIGKLAQEYGCSNKSEFLEKLGRGIIKLEISA</sequence>
<feature type="compositionally biased region" description="Polar residues" evidence="1">
    <location>
        <begin position="11"/>
        <end position="21"/>
    </location>
</feature>
<dbReference type="EMBL" id="CAACVJ010000400">
    <property type="protein sequence ID" value="VEP16503.1"/>
    <property type="molecule type" value="Genomic_DNA"/>
</dbReference>
<feature type="region of interest" description="Disordered" evidence="1">
    <location>
        <begin position="1"/>
        <end position="35"/>
    </location>
</feature>
<dbReference type="OrthoDB" id="516757at2"/>
<name>A0A563VZ12_9CYAN</name>